<sequence>MMFAPTKAVTFHMGNPQIRMRGSQLPPLSVVHNGVIEVSDDSVGRPGHRDDAQDTTHDEEHTCSNGYFALGLLIFNAVVHPQALPIGLRRDNVASNESRHLPHGQGTDDDRGSQLPPLSVVHNGVVEVSDDSVGRPGHRDDAQDTTHDENTPAAMATLLLASSSSMQLVHFPPATASMIPIKATKMEITTRARAA</sequence>
<name>A0A7J5XV13_DISMA</name>
<organism evidence="2 3">
    <name type="scientific">Dissostichus mawsoni</name>
    <name type="common">Antarctic cod</name>
    <dbReference type="NCBI Taxonomy" id="36200"/>
    <lineage>
        <taxon>Eukaryota</taxon>
        <taxon>Metazoa</taxon>
        <taxon>Chordata</taxon>
        <taxon>Craniata</taxon>
        <taxon>Vertebrata</taxon>
        <taxon>Euteleostomi</taxon>
        <taxon>Actinopterygii</taxon>
        <taxon>Neopterygii</taxon>
        <taxon>Teleostei</taxon>
        <taxon>Neoteleostei</taxon>
        <taxon>Acanthomorphata</taxon>
        <taxon>Eupercaria</taxon>
        <taxon>Perciformes</taxon>
        <taxon>Notothenioidei</taxon>
        <taxon>Nototheniidae</taxon>
        <taxon>Dissostichus</taxon>
    </lineage>
</organism>
<gene>
    <name evidence="2" type="ORF">F7725_006842</name>
</gene>
<reference evidence="2 3" key="1">
    <citation type="submission" date="2020-03" db="EMBL/GenBank/DDBJ databases">
        <title>Dissostichus mawsoni Genome sequencing and assembly.</title>
        <authorList>
            <person name="Park H."/>
        </authorList>
    </citation>
    <scope>NUCLEOTIDE SEQUENCE [LARGE SCALE GENOMIC DNA]</scope>
    <source>
        <strain evidence="2">DM0001</strain>
        <tissue evidence="2">Muscle</tissue>
    </source>
</reference>
<accession>A0A7J5XV13</accession>
<feature type="compositionally biased region" description="Basic and acidic residues" evidence="1">
    <location>
        <begin position="137"/>
        <end position="150"/>
    </location>
</feature>
<dbReference type="EMBL" id="JAAKFY010000020">
    <property type="protein sequence ID" value="KAF3840980.1"/>
    <property type="molecule type" value="Genomic_DNA"/>
</dbReference>
<evidence type="ECO:0000256" key="1">
    <source>
        <dbReference type="SAM" id="MobiDB-lite"/>
    </source>
</evidence>
<dbReference type="AlphaFoldDB" id="A0A7J5XV13"/>
<feature type="compositionally biased region" description="Basic and acidic residues" evidence="1">
    <location>
        <begin position="96"/>
        <end position="112"/>
    </location>
</feature>
<evidence type="ECO:0000313" key="3">
    <source>
        <dbReference type="Proteomes" id="UP000518266"/>
    </source>
</evidence>
<proteinExistence type="predicted"/>
<keyword evidence="3" id="KW-1185">Reference proteome</keyword>
<feature type="region of interest" description="Disordered" evidence="1">
    <location>
        <begin position="96"/>
        <end position="150"/>
    </location>
</feature>
<evidence type="ECO:0000313" key="2">
    <source>
        <dbReference type="EMBL" id="KAF3840980.1"/>
    </source>
</evidence>
<comment type="caution">
    <text evidence="2">The sequence shown here is derived from an EMBL/GenBank/DDBJ whole genome shotgun (WGS) entry which is preliminary data.</text>
</comment>
<protein>
    <submittedName>
        <fullName evidence="2">Uncharacterized protein</fullName>
    </submittedName>
</protein>
<feature type="compositionally biased region" description="Basic and acidic residues" evidence="1">
    <location>
        <begin position="47"/>
        <end position="60"/>
    </location>
</feature>
<feature type="region of interest" description="Disordered" evidence="1">
    <location>
        <begin position="39"/>
        <end position="60"/>
    </location>
</feature>
<dbReference type="Proteomes" id="UP000518266">
    <property type="component" value="Unassembled WGS sequence"/>
</dbReference>